<sequence length="185" mass="20328">MASEFQTRKLIRRFGLLDADHAGHVEPADYLRIAERLRCAFGLADDDARVAALRDAYERLWRDVHGDGTAKVTLEEFVTANDKALIAGVATFDATVRPLWEALFALADLDGDGRLDAPELSSLLRAHGLVEPQVAAAVEHLAHHGRGVSRDDFARVCREYFTGEDLDAPGNWLLGDPRPLTVGLD</sequence>
<dbReference type="RefSeq" id="WP_184792286.1">
    <property type="nucleotide sequence ID" value="NZ_BONT01000050.1"/>
</dbReference>
<dbReference type="SMART" id="SM00054">
    <property type="entry name" value="EFh"/>
    <property type="match status" value="3"/>
</dbReference>
<dbReference type="PROSITE" id="PS00018">
    <property type="entry name" value="EF_HAND_1"/>
    <property type="match status" value="1"/>
</dbReference>
<dbReference type="InterPro" id="IPR011992">
    <property type="entry name" value="EF-hand-dom_pair"/>
</dbReference>
<name>A0A841FPG6_9ACTN</name>
<comment type="caution">
    <text evidence="2">The sequence shown here is derived from an EMBL/GenBank/DDBJ whole genome shotgun (WGS) entry which is preliminary data.</text>
</comment>
<gene>
    <name evidence="2" type="ORF">HNR73_007092</name>
</gene>
<organism evidence="2 3">
    <name type="scientific">Phytomonospora endophytica</name>
    <dbReference type="NCBI Taxonomy" id="714109"/>
    <lineage>
        <taxon>Bacteria</taxon>
        <taxon>Bacillati</taxon>
        <taxon>Actinomycetota</taxon>
        <taxon>Actinomycetes</taxon>
        <taxon>Micromonosporales</taxon>
        <taxon>Micromonosporaceae</taxon>
        <taxon>Phytomonospora</taxon>
    </lineage>
</organism>
<dbReference type="Gene3D" id="1.10.238.10">
    <property type="entry name" value="EF-hand"/>
    <property type="match status" value="1"/>
</dbReference>
<dbReference type="Pfam" id="PF13202">
    <property type="entry name" value="EF-hand_5"/>
    <property type="match status" value="1"/>
</dbReference>
<dbReference type="InterPro" id="IPR002048">
    <property type="entry name" value="EF_hand_dom"/>
</dbReference>
<dbReference type="PROSITE" id="PS50222">
    <property type="entry name" value="EF_HAND_2"/>
    <property type="match status" value="1"/>
</dbReference>
<reference evidence="2 3" key="1">
    <citation type="submission" date="2020-08" db="EMBL/GenBank/DDBJ databases">
        <title>Genomic Encyclopedia of Type Strains, Phase IV (KMG-IV): sequencing the most valuable type-strain genomes for metagenomic binning, comparative biology and taxonomic classification.</title>
        <authorList>
            <person name="Goeker M."/>
        </authorList>
    </citation>
    <scope>NUCLEOTIDE SEQUENCE [LARGE SCALE GENOMIC DNA]</scope>
    <source>
        <strain evidence="2 3">YIM 65646</strain>
    </source>
</reference>
<dbReference type="AlphaFoldDB" id="A0A841FPG6"/>
<dbReference type="Proteomes" id="UP000548476">
    <property type="component" value="Unassembled WGS sequence"/>
</dbReference>
<feature type="domain" description="EF-hand" evidence="1">
    <location>
        <begin position="95"/>
        <end position="130"/>
    </location>
</feature>
<dbReference type="GO" id="GO:0005509">
    <property type="term" value="F:calcium ion binding"/>
    <property type="evidence" value="ECO:0007669"/>
    <property type="project" value="InterPro"/>
</dbReference>
<evidence type="ECO:0000259" key="1">
    <source>
        <dbReference type="PROSITE" id="PS50222"/>
    </source>
</evidence>
<accession>A0A841FPG6</accession>
<protein>
    <submittedName>
        <fullName evidence="2">Ca2+-binding EF-hand superfamily protein</fullName>
    </submittedName>
</protein>
<keyword evidence="3" id="KW-1185">Reference proteome</keyword>
<dbReference type="InterPro" id="IPR018247">
    <property type="entry name" value="EF_Hand_1_Ca_BS"/>
</dbReference>
<dbReference type="SUPFAM" id="SSF47473">
    <property type="entry name" value="EF-hand"/>
    <property type="match status" value="1"/>
</dbReference>
<dbReference type="EMBL" id="JACHGT010000020">
    <property type="protein sequence ID" value="MBB6039201.1"/>
    <property type="molecule type" value="Genomic_DNA"/>
</dbReference>
<evidence type="ECO:0000313" key="2">
    <source>
        <dbReference type="EMBL" id="MBB6039201.1"/>
    </source>
</evidence>
<evidence type="ECO:0000313" key="3">
    <source>
        <dbReference type="Proteomes" id="UP000548476"/>
    </source>
</evidence>
<proteinExistence type="predicted"/>